<comment type="caution">
    <text evidence="1">The sequence shown here is derived from an EMBL/GenBank/DDBJ whole genome shotgun (WGS) entry which is preliminary data.</text>
</comment>
<gene>
    <name evidence="1" type="ORF">HF526_11550</name>
</gene>
<reference evidence="1 2" key="1">
    <citation type="submission" date="2020-04" db="EMBL/GenBank/DDBJ databases">
        <authorList>
            <person name="Klaysubun C."/>
            <person name="Duangmal K."/>
            <person name="Lipun K."/>
        </authorList>
    </citation>
    <scope>NUCLEOTIDE SEQUENCE [LARGE SCALE GENOMIC DNA]</scope>
    <source>
        <strain evidence="1 2">K10HN5</strain>
    </source>
</reference>
<organism evidence="1 2">
    <name type="scientific">Pseudonocardia acidicola</name>
    <dbReference type="NCBI Taxonomy" id="2724939"/>
    <lineage>
        <taxon>Bacteria</taxon>
        <taxon>Bacillati</taxon>
        <taxon>Actinomycetota</taxon>
        <taxon>Actinomycetes</taxon>
        <taxon>Pseudonocardiales</taxon>
        <taxon>Pseudonocardiaceae</taxon>
        <taxon>Pseudonocardia</taxon>
    </lineage>
</organism>
<evidence type="ECO:0000313" key="1">
    <source>
        <dbReference type="EMBL" id="NMH97941.1"/>
    </source>
</evidence>
<proteinExistence type="predicted"/>
<dbReference type="EMBL" id="JAAXLA010000017">
    <property type="protein sequence ID" value="NMH97941.1"/>
    <property type="molecule type" value="Genomic_DNA"/>
</dbReference>
<protein>
    <submittedName>
        <fullName evidence="1">Uncharacterized protein</fullName>
    </submittedName>
</protein>
<evidence type="ECO:0000313" key="2">
    <source>
        <dbReference type="Proteomes" id="UP000820669"/>
    </source>
</evidence>
<keyword evidence="2" id="KW-1185">Reference proteome</keyword>
<dbReference type="RefSeq" id="WP_169381387.1">
    <property type="nucleotide sequence ID" value="NZ_JAAXLA010000017.1"/>
</dbReference>
<dbReference type="Proteomes" id="UP000820669">
    <property type="component" value="Unassembled WGS sequence"/>
</dbReference>
<sequence>MRDPQADIGRRVWVACPRCDDQVHCAACAAGRSCETHWRFLLGAEGRRVFVQCPGCWHRWWHDTGFGVGDRPAGLDEVPDFPQRGGAAA</sequence>
<name>A0ABX1S8Q5_9PSEU</name>
<accession>A0ABX1S8Q5</accession>